<protein>
    <submittedName>
        <fullName evidence="1">Tryptophan halogenase</fullName>
    </submittedName>
</protein>
<dbReference type="GO" id="GO:0004497">
    <property type="term" value="F:monooxygenase activity"/>
    <property type="evidence" value="ECO:0007669"/>
    <property type="project" value="InterPro"/>
</dbReference>
<dbReference type="SUPFAM" id="SSF51905">
    <property type="entry name" value="FAD/NAD(P)-binding domain"/>
    <property type="match status" value="1"/>
</dbReference>
<dbReference type="EMBL" id="AUZZ01005190">
    <property type="protein sequence ID" value="EQD50571.1"/>
    <property type="molecule type" value="Genomic_DNA"/>
</dbReference>
<accession>T0ZQJ0</accession>
<name>T0ZQJ0_9ZZZZ</name>
<sequence>MSGQSVRRVVIVGGGTAGWMAAAVLIRTMAAHLEVCVVESDAIGPIGVGEATIPQIRNVNTFLGIEEDAMLRASDGTFKLAIEFNDWLRLGHSYLHAFGEVGLPLGALPFQHYWLRSRSDPAAPDLWAYSLNAAAARGHRMARIERVGQTPIGGIKYAFHFDAKLYGQMLRRYAEQRGAARTEGRVVEVKLRAEDGFIEAVVLESGARIEGDLFVDCSGFRALLIEGAL</sequence>
<dbReference type="AlphaFoldDB" id="T0ZQJ0"/>
<dbReference type="Pfam" id="PF04820">
    <property type="entry name" value="Trp_halogenase"/>
    <property type="match status" value="1"/>
</dbReference>
<reference evidence="1" key="1">
    <citation type="submission" date="2013-08" db="EMBL/GenBank/DDBJ databases">
        <authorList>
            <person name="Mendez C."/>
            <person name="Richter M."/>
            <person name="Ferrer M."/>
            <person name="Sanchez J."/>
        </authorList>
    </citation>
    <scope>NUCLEOTIDE SEQUENCE</scope>
</reference>
<evidence type="ECO:0000313" key="1">
    <source>
        <dbReference type="EMBL" id="EQD50571.1"/>
    </source>
</evidence>
<dbReference type="PANTHER" id="PTHR43747:SF4">
    <property type="entry name" value="FLAVIN-DEPENDENT TRYPTOPHAN HALOGENASE"/>
    <property type="match status" value="1"/>
</dbReference>
<dbReference type="InterPro" id="IPR036188">
    <property type="entry name" value="FAD/NAD-bd_sf"/>
</dbReference>
<proteinExistence type="predicted"/>
<dbReference type="PANTHER" id="PTHR43747">
    <property type="entry name" value="FAD-BINDING PROTEIN"/>
    <property type="match status" value="1"/>
</dbReference>
<gene>
    <name evidence="1" type="ORF">B2A_07264</name>
</gene>
<organism evidence="1">
    <name type="scientific">mine drainage metagenome</name>
    <dbReference type="NCBI Taxonomy" id="410659"/>
    <lineage>
        <taxon>unclassified sequences</taxon>
        <taxon>metagenomes</taxon>
        <taxon>ecological metagenomes</taxon>
    </lineage>
</organism>
<feature type="non-terminal residue" evidence="1">
    <location>
        <position position="229"/>
    </location>
</feature>
<dbReference type="InterPro" id="IPR050816">
    <property type="entry name" value="Flavin-dep_Halogenase_NPB"/>
</dbReference>
<comment type="caution">
    <text evidence="1">The sequence shown here is derived from an EMBL/GenBank/DDBJ whole genome shotgun (WGS) entry which is preliminary data.</text>
</comment>
<dbReference type="InterPro" id="IPR006905">
    <property type="entry name" value="Flavin_halogenase"/>
</dbReference>
<reference evidence="1" key="2">
    <citation type="journal article" date="2014" name="ISME J.">
        <title>Microbial stratification in low pH oxic and suboxic macroscopic growths along an acid mine drainage.</title>
        <authorList>
            <person name="Mendez-Garcia C."/>
            <person name="Mesa V."/>
            <person name="Sprenger R.R."/>
            <person name="Richter M."/>
            <person name="Diez M.S."/>
            <person name="Solano J."/>
            <person name="Bargiela R."/>
            <person name="Golyshina O.V."/>
            <person name="Manteca A."/>
            <person name="Ramos J.L."/>
            <person name="Gallego J.R."/>
            <person name="Llorente I."/>
            <person name="Martins Dos Santos V.A."/>
            <person name="Jensen O.N."/>
            <person name="Pelaez A.I."/>
            <person name="Sanchez J."/>
            <person name="Ferrer M."/>
        </authorList>
    </citation>
    <scope>NUCLEOTIDE SEQUENCE</scope>
</reference>
<dbReference type="Gene3D" id="3.50.50.60">
    <property type="entry name" value="FAD/NAD(P)-binding domain"/>
    <property type="match status" value="1"/>
</dbReference>